<dbReference type="GO" id="GO:0080008">
    <property type="term" value="C:Cul4-RING E3 ubiquitin ligase complex"/>
    <property type="evidence" value="ECO:0007669"/>
    <property type="project" value="TreeGrafter"/>
</dbReference>
<keyword evidence="6" id="KW-1185">Reference proteome</keyword>
<keyword evidence="1 3" id="KW-0853">WD repeat</keyword>
<accession>A0AAW2YQ09</accession>
<dbReference type="AlphaFoldDB" id="A0AAW2YQ09"/>
<feature type="repeat" description="WD" evidence="3">
    <location>
        <begin position="46"/>
        <end position="87"/>
    </location>
</feature>
<proteinExistence type="predicted"/>
<feature type="region of interest" description="Disordered" evidence="4">
    <location>
        <begin position="496"/>
        <end position="530"/>
    </location>
</feature>
<feature type="compositionally biased region" description="Acidic residues" evidence="4">
    <location>
        <begin position="306"/>
        <end position="323"/>
    </location>
</feature>
<evidence type="ECO:0000256" key="3">
    <source>
        <dbReference type="PROSITE-ProRule" id="PRU00221"/>
    </source>
</evidence>
<evidence type="ECO:0000256" key="4">
    <source>
        <dbReference type="SAM" id="MobiDB-lite"/>
    </source>
</evidence>
<name>A0AAW2YQ09_9EUKA</name>
<dbReference type="EMBL" id="JAOPGA020000576">
    <property type="protein sequence ID" value="KAL0479546.1"/>
    <property type="molecule type" value="Genomic_DNA"/>
</dbReference>
<dbReference type="InterPro" id="IPR036322">
    <property type="entry name" value="WD40_repeat_dom_sf"/>
</dbReference>
<dbReference type="InterPro" id="IPR045151">
    <property type="entry name" value="DCAF8"/>
</dbReference>
<evidence type="ECO:0000313" key="6">
    <source>
        <dbReference type="Proteomes" id="UP001431209"/>
    </source>
</evidence>
<comment type="caution">
    <text evidence="5">The sequence shown here is derived from an EMBL/GenBank/DDBJ whole genome shotgun (WGS) entry which is preliminary data.</text>
</comment>
<keyword evidence="2" id="KW-0677">Repeat</keyword>
<reference evidence="5 6" key="1">
    <citation type="submission" date="2024-03" db="EMBL/GenBank/DDBJ databases">
        <title>The Acrasis kona genome and developmental transcriptomes reveal deep origins of eukaryotic multicellular pathways.</title>
        <authorList>
            <person name="Sheikh S."/>
            <person name="Fu C.-J."/>
            <person name="Brown M.W."/>
            <person name="Baldauf S.L."/>
        </authorList>
    </citation>
    <scope>NUCLEOTIDE SEQUENCE [LARGE SCALE GENOMIC DNA]</scope>
    <source>
        <strain evidence="5 6">ATCC MYA-3509</strain>
    </source>
</reference>
<dbReference type="PROSITE" id="PS50294">
    <property type="entry name" value="WD_REPEATS_REGION"/>
    <property type="match status" value="1"/>
</dbReference>
<dbReference type="SMART" id="SM00320">
    <property type="entry name" value="WD40"/>
    <property type="match status" value="6"/>
</dbReference>
<dbReference type="InterPro" id="IPR015943">
    <property type="entry name" value="WD40/YVTN_repeat-like_dom_sf"/>
</dbReference>
<dbReference type="PROSITE" id="PS50082">
    <property type="entry name" value="WD_REPEATS_2"/>
    <property type="match status" value="1"/>
</dbReference>
<dbReference type="GO" id="GO:0005737">
    <property type="term" value="C:cytoplasm"/>
    <property type="evidence" value="ECO:0007669"/>
    <property type="project" value="TreeGrafter"/>
</dbReference>
<evidence type="ECO:0000256" key="1">
    <source>
        <dbReference type="ARBA" id="ARBA00022574"/>
    </source>
</evidence>
<dbReference type="Gene3D" id="2.130.10.10">
    <property type="entry name" value="YVTN repeat-like/Quinoprotein amine dehydrogenase"/>
    <property type="match status" value="2"/>
</dbReference>
<sequence>MVSYAADTRNICHVLKSRSDTSSHKQYVTALCTNEKYIKRLEYYNLVGHAGCVNTVSWNSGGTLIVSGSDDQKLKIWEPFSKKLIRTIKTPHRGNIFCAKFMPGSNDQTIVSCAREPNIYVFDLSRPTNPLQQKYTCHSDVVHKLSIEPGSTSVFISCSSDGTARQFDIREKDINHIVADLRRARSTVGSFRRPSCIPLNSVDFNPVNPNYFIIGGDDPYIRLYDRRSSSTICVQKYSPESIVNNYNPDRPYSSCHITGVRHNVLGTEIIGTWSGDNIYLFDVEPAKFASPRVTSTPPPSSSSMDESADDDQEDDGEWEDVPEEQQSNVSGESADYVSQYKVCCKGHVNVRTVKEVQFLGPRSEYIAAGSDCGNIFIYNSKNAEIVNVMKGDRDVVNCIDPHPSCKLSFVSSGIDSDCKVWQPTLDEDKIKGPESWAHVLEENASEATDRNAFVLTPNMLIQYLMNQEAGDSDQEGEVDDPQRDRRATLARVARLLSQANWNQEDEDEDEQVGEEDQEEEQEGRPQCRTM</sequence>
<feature type="compositionally biased region" description="Low complexity" evidence="4">
    <location>
        <begin position="290"/>
        <end position="305"/>
    </location>
</feature>
<dbReference type="SUPFAM" id="SSF50978">
    <property type="entry name" value="WD40 repeat-like"/>
    <property type="match status" value="1"/>
</dbReference>
<dbReference type="Proteomes" id="UP001431209">
    <property type="component" value="Unassembled WGS sequence"/>
</dbReference>
<feature type="compositionally biased region" description="Acidic residues" evidence="4">
    <location>
        <begin position="503"/>
        <end position="521"/>
    </location>
</feature>
<dbReference type="Pfam" id="PF00400">
    <property type="entry name" value="WD40"/>
    <property type="match status" value="3"/>
</dbReference>
<dbReference type="InterPro" id="IPR001680">
    <property type="entry name" value="WD40_rpt"/>
</dbReference>
<protein>
    <submittedName>
        <fullName evidence="5">Uncharacterized protein</fullName>
    </submittedName>
</protein>
<organism evidence="5 6">
    <name type="scientific">Acrasis kona</name>
    <dbReference type="NCBI Taxonomy" id="1008807"/>
    <lineage>
        <taxon>Eukaryota</taxon>
        <taxon>Discoba</taxon>
        <taxon>Heterolobosea</taxon>
        <taxon>Tetramitia</taxon>
        <taxon>Eutetramitia</taxon>
        <taxon>Acrasidae</taxon>
        <taxon>Acrasis</taxon>
    </lineage>
</organism>
<evidence type="ECO:0000256" key="2">
    <source>
        <dbReference type="ARBA" id="ARBA00022737"/>
    </source>
</evidence>
<gene>
    <name evidence="5" type="ORF">AKO1_007771</name>
</gene>
<dbReference type="PANTHER" id="PTHR15574">
    <property type="entry name" value="WD REPEAT DOMAIN-CONTAINING FAMILY"/>
    <property type="match status" value="1"/>
</dbReference>
<evidence type="ECO:0000313" key="5">
    <source>
        <dbReference type="EMBL" id="KAL0479546.1"/>
    </source>
</evidence>
<feature type="region of interest" description="Disordered" evidence="4">
    <location>
        <begin position="290"/>
        <end position="333"/>
    </location>
</feature>